<reference evidence="3" key="2">
    <citation type="journal article" date="2020" name="Nat. Commun.">
        <title>Large-scale genome sequencing of mycorrhizal fungi provides insights into the early evolution of symbiotic traits.</title>
        <authorList>
            <person name="Miyauchi S."/>
            <person name="Kiss E."/>
            <person name="Kuo A."/>
            <person name="Drula E."/>
            <person name="Kohler A."/>
            <person name="Sanchez-Garcia M."/>
            <person name="Morin E."/>
            <person name="Andreopoulos B."/>
            <person name="Barry K.W."/>
            <person name="Bonito G."/>
            <person name="Buee M."/>
            <person name="Carver A."/>
            <person name="Chen C."/>
            <person name="Cichocki N."/>
            <person name="Clum A."/>
            <person name="Culley D."/>
            <person name="Crous P.W."/>
            <person name="Fauchery L."/>
            <person name="Girlanda M."/>
            <person name="Hayes R.D."/>
            <person name="Keri Z."/>
            <person name="LaButti K."/>
            <person name="Lipzen A."/>
            <person name="Lombard V."/>
            <person name="Magnuson J."/>
            <person name="Maillard F."/>
            <person name="Murat C."/>
            <person name="Nolan M."/>
            <person name="Ohm R.A."/>
            <person name="Pangilinan J."/>
            <person name="Pereira M.F."/>
            <person name="Perotto S."/>
            <person name="Peter M."/>
            <person name="Pfister S."/>
            <person name="Riley R."/>
            <person name="Sitrit Y."/>
            <person name="Stielow J.B."/>
            <person name="Szollosi G."/>
            <person name="Zifcakova L."/>
            <person name="Stursova M."/>
            <person name="Spatafora J.W."/>
            <person name="Tedersoo L."/>
            <person name="Vaario L.M."/>
            <person name="Yamada A."/>
            <person name="Yan M."/>
            <person name="Wang P."/>
            <person name="Xu J."/>
            <person name="Bruns T."/>
            <person name="Baldrian P."/>
            <person name="Vilgalys R."/>
            <person name="Dunand C."/>
            <person name="Henrissat B."/>
            <person name="Grigoriev I.V."/>
            <person name="Hibbett D."/>
            <person name="Nagy L.G."/>
            <person name="Martin F.M."/>
        </authorList>
    </citation>
    <scope>NUCLEOTIDE SEQUENCE</scope>
    <source>
        <strain evidence="3">Prilba</strain>
    </source>
</reference>
<dbReference type="Proteomes" id="UP000759537">
    <property type="component" value="Unassembled WGS sequence"/>
</dbReference>
<feature type="region of interest" description="Disordered" evidence="1">
    <location>
        <begin position="184"/>
        <end position="207"/>
    </location>
</feature>
<feature type="domain" description="Zn(2)-C6 fungal-type" evidence="2">
    <location>
        <begin position="147"/>
        <end position="177"/>
    </location>
</feature>
<gene>
    <name evidence="3" type="ORF">DFH94DRAFT_392901</name>
</gene>
<evidence type="ECO:0000313" key="4">
    <source>
        <dbReference type="Proteomes" id="UP000759537"/>
    </source>
</evidence>
<dbReference type="GO" id="GO:0000981">
    <property type="term" value="F:DNA-binding transcription factor activity, RNA polymerase II-specific"/>
    <property type="evidence" value="ECO:0007669"/>
    <property type="project" value="InterPro"/>
</dbReference>
<dbReference type="PROSITE" id="PS00463">
    <property type="entry name" value="ZN2_CY6_FUNGAL_1"/>
    <property type="match status" value="1"/>
</dbReference>
<organism evidence="3 4">
    <name type="scientific">Russula ochroleuca</name>
    <dbReference type="NCBI Taxonomy" id="152965"/>
    <lineage>
        <taxon>Eukaryota</taxon>
        <taxon>Fungi</taxon>
        <taxon>Dikarya</taxon>
        <taxon>Basidiomycota</taxon>
        <taxon>Agaricomycotina</taxon>
        <taxon>Agaricomycetes</taxon>
        <taxon>Russulales</taxon>
        <taxon>Russulaceae</taxon>
        <taxon>Russula</taxon>
    </lineage>
</organism>
<dbReference type="AlphaFoldDB" id="A0A9P5JUB9"/>
<protein>
    <recommendedName>
        <fullName evidence="2">Zn(2)-C6 fungal-type domain-containing protein</fullName>
    </recommendedName>
</protein>
<keyword evidence="4" id="KW-1185">Reference proteome</keyword>
<comment type="caution">
    <text evidence="3">The sequence shown here is derived from an EMBL/GenBank/DDBJ whole genome shotgun (WGS) entry which is preliminary data.</text>
</comment>
<evidence type="ECO:0000259" key="2">
    <source>
        <dbReference type="PROSITE" id="PS50048"/>
    </source>
</evidence>
<dbReference type="SMART" id="SM00066">
    <property type="entry name" value="GAL4"/>
    <property type="match status" value="1"/>
</dbReference>
<dbReference type="EMBL" id="WHVB01000053">
    <property type="protein sequence ID" value="KAF8464769.1"/>
    <property type="molecule type" value="Genomic_DNA"/>
</dbReference>
<dbReference type="InterPro" id="IPR053181">
    <property type="entry name" value="EcdB-like_regulator"/>
</dbReference>
<dbReference type="Pfam" id="PF00172">
    <property type="entry name" value="Zn_clus"/>
    <property type="match status" value="1"/>
</dbReference>
<accession>A0A9P5JUB9</accession>
<dbReference type="InterPro" id="IPR001138">
    <property type="entry name" value="Zn2Cys6_DnaBD"/>
</dbReference>
<evidence type="ECO:0000313" key="3">
    <source>
        <dbReference type="EMBL" id="KAF8464769.1"/>
    </source>
</evidence>
<dbReference type="OrthoDB" id="2441642at2759"/>
<feature type="region of interest" description="Disordered" evidence="1">
    <location>
        <begin position="68"/>
        <end position="95"/>
    </location>
</feature>
<dbReference type="PROSITE" id="PS50048">
    <property type="entry name" value="ZN2_CY6_FUNGAL_2"/>
    <property type="match status" value="1"/>
</dbReference>
<sequence length="448" mass="48756">MSHPPMFGTFTITVDGSNDLCRGPDTLQQRHDSHMMTNFSDDSFHHLPAPSARLAFSPALDTSESTISPTFSNFSPSTSSGYSIPSPDSAAVSTPSDADDAWNLIPYNVSWGHEYEEYRAGILPGPEGDCVFLRSPTPLRNQRASEACKKCRERKAKCTGTRPSCARCASRDYICEYASETPSDSASANATVTTTIKARRPSRRETREGPAILAQHHKGSSPPSPGQPSGLNHCTVIKAEMPEFFSLHHYPDHTSSSYWEGSTPSDDCSMEEPWQFHHHEGLLPDTTNHQNTLAGQRPSSIAAPHPVRGVPHRNHPGPQPLVGHPAPLPAHAGDAQAAAAASHAQIQLPILPHFEVPNQRLVGYEVYVQPEVKYEQSTAFSPSPHPYDSTTTTTAGVYHHAGQDYSISMQPLQHGDFDASGFPMHIPTPKLAFNGFAAPPYINYLPSP</sequence>
<dbReference type="GO" id="GO:0008270">
    <property type="term" value="F:zinc ion binding"/>
    <property type="evidence" value="ECO:0007669"/>
    <property type="project" value="InterPro"/>
</dbReference>
<dbReference type="CDD" id="cd00067">
    <property type="entry name" value="GAL4"/>
    <property type="match status" value="1"/>
</dbReference>
<evidence type="ECO:0000256" key="1">
    <source>
        <dbReference type="SAM" id="MobiDB-lite"/>
    </source>
</evidence>
<proteinExistence type="predicted"/>
<feature type="region of interest" description="Disordered" evidence="1">
    <location>
        <begin position="285"/>
        <end position="323"/>
    </location>
</feature>
<feature type="compositionally biased region" description="Low complexity" evidence="1">
    <location>
        <begin position="68"/>
        <end position="89"/>
    </location>
</feature>
<dbReference type="InterPro" id="IPR036864">
    <property type="entry name" value="Zn2-C6_fun-type_DNA-bd_sf"/>
</dbReference>
<dbReference type="Gene3D" id="4.10.240.10">
    <property type="entry name" value="Zn(2)-C6 fungal-type DNA-binding domain"/>
    <property type="match status" value="1"/>
</dbReference>
<dbReference type="SUPFAM" id="SSF57701">
    <property type="entry name" value="Zn2/Cys6 DNA-binding domain"/>
    <property type="match status" value="1"/>
</dbReference>
<name>A0A9P5JUB9_9AGAM</name>
<reference evidence="3" key="1">
    <citation type="submission" date="2019-10" db="EMBL/GenBank/DDBJ databases">
        <authorList>
            <consortium name="DOE Joint Genome Institute"/>
            <person name="Kuo A."/>
            <person name="Miyauchi S."/>
            <person name="Kiss E."/>
            <person name="Drula E."/>
            <person name="Kohler A."/>
            <person name="Sanchez-Garcia M."/>
            <person name="Andreopoulos B."/>
            <person name="Barry K.W."/>
            <person name="Bonito G."/>
            <person name="Buee M."/>
            <person name="Carver A."/>
            <person name="Chen C."/>
            <person name="Cichocki N."/>
            <person name="Clum A."/>
            <person name="Culley D."/>
            <person name="Crous P.W."/>
            <person name="Fauchery L."/>
            <person name="Girlanda M."/>
            <person name="Hayes R."/>
            <person name="Keri Z."/>
            <person name="LaButti K."/>
            <person name="Lipzen A."/>
            <person name="Lombard V."/>
            <person name="Magnuson J."/>
            <person name="Maillard F."/>
            <person name="Morin E."/>
            <person name="Murat C."/>
            <person name="Nolan M."/>
            <person name="Ohm R."/>
            <person name="Pangilinan J."/>
            <person name="Pereira M."/>
            <person name="Perotto S."/>
            <person name="Peter M."/>
            <person name="Riley R."/>
            <person name="Sitrit Y."/>
            <person name="Stielow B."/>
            <person name="Szollosi G."/>
            <person name="Zifcakova L."/>
            <person name="Stursova M."/>
            <person name="Spatafora J.W."/>
            <person name="Tedersoo L."/>
            <person name="Vaario L.-M."/>
            <person name="Yamada A."/>
            <person name="Yan M."/>
            <person name="Wang P."/>
            <person name="Xu J."/>
            <person name="Bruns T."/>
            <person name="Baldrian P."/>
            <person name="Vilgalys R."/>
            <person name="Henrissat B."/>
            <person name="Grigoriev I.V."/>
            <person name="Hibbett D."/>
            <person name="Nagy L.G."/>
            <person name="Martin F.M."/>
        </authorList>
    </citation>
    <scope>NUCLEOTIDE SEQUENCE</scope>
    <source>
        <strain evidence="3">Prilba</strain>
    </source>
</reference>
<feature type="compositionally biased region" description="Polar residues" evidence="1">
    <location>
        <begin position="285"/>
        <end position="299"/>
    </location>
</feature>
<feature type="compositionally biased region" description="Polar residues" evidence="1">
    <location>
        <begin position="184"/>
        <end position="196"/>
    </location>
</feature>
<dbReference type="PANTHER" id="PTHR47785">
    <property type="entry name" value="ZN(II)2CYS6 TRANSCRIPTION FACTOR (EUROFUNG)-RELATED-RELATED"/>
    <property type="match status" value="1"/>
</dbReference>